<reference evidence="8 9" key="1">
    <citation type="submission" date="2015-06" db="EMBL/GenBank/DDBJ databases">
        <authorList>
            <person name="Wibberg Daniel"/>
        </authorList>
    </citation>
    <scope>NUCLEOTIDE SEQUENCE [LARGE SCALE GENOMIC DNA]</scope>
    <source>
        <strain evidence="8 9">T3/55T</strain>
    </source>
</reference>
<dbReference type="HAMAP" id="MF_00108">
    <property type="entry name" value="IspD"/>
    <property type="match status" value="1"/>
</dbReference>
<dbReference type="UniPathway" id="UPA00056">
    <property type="reaction ID" value="UER00093"/>
</dbReference>
<evidence type="ECO:0000313" key="8">
    <source>
        <dbReference type="EMBL" id="CRZ35445.1"/>
    </source>
</evidence>
<dbReference type="AlphaFoldDB" id="A0A0H5SK14"/>
<evidence type="ECO:0000256" key="6">
    <source>
        <dbReference type="ARBA" id="ARBA00023229"/>
    </source>
</evidence>
<dbReference type="InterPro" id="IPR029044">
    <property type="entry name" value="Nucleotide-diphossugar_trans"/>
</dbReference>
<proteinExistence type="inferred from homology"/>
<dbReference type="EMBL" id="CVTD020000025">
    <property type="protein sequence ID" value="CRZ35445.1"/>
    <property type="molecule type" value="Genomic_DNA"/>
</dbReference>
<evidence type="ECO:0000256" key="4">
    <source>
        <dbReference type="ARBA" id="ARBA00022679"/>
    </source>
</evidence>
<dbReference type="PANTHER" id="PTHR32125">
    <property type="entry name" value="2-C-METHYL-D-ERYTHRITOL 4-PHOSPHATE CYTIDYLYLTRANSFERASE, CHLOROPLASTIC"/>
    <property type="match status" value="1"/>
</dbReference>
<keyword evidence="5 7" id="KW-0548">Nucleotidyltransferase</keyword>
<sequence length="263" mass="29859">MQNLHKTHTMDDILKSDAGHLEIDGVYELKKYVTAIILAAGQGKRMNMPVAKQFIMLDGKPIIYYSVKAFEESCVDDIILICGQGQVDYCKENIIKAYGFKKVRHIIEGGKERYDSVYNGLLAIKNTDYVLIHDGARPFISVDLINEVIKTVYEDKACIVAAPVKDTIKMVDKGGWVKDTPDRKLLWAAQTPQAFEYGLIKKAYEDLFNSEELLRENITDDAMVFNMFINMPVKVVRGDYYNIKITTPEDLIFAKGILEGKTR</sequence>
<dbReference type="InterPro" id="IPR034683">
    <property type="entry name" value="IspD/TarI"/>
</dbReference>
<organism evidence="8 9">
    <name type="scientific">Herbinix hemicellulosilytica</name>
    <dbReference type="NCBI Taxonomy" id="1564487"/>
    <lineage>
        <taxon>Bacteria</taxon>
        <taxon>Bacillati</taxon>
        <taxon>Bacillota</taxon>
        <taxon>Clostridia</taxon>
        <taxon>Lachnospirales</taxon>
        <taxon>Lachnospiraceae</taxon>
        <taxon>Herbinix</taxon>
    </lineage>
</organism>
<dbReference type="CDD" id="cd02516">
    <property type="entry name" value="CDP-ME_synthetase"/>
    <property type="match status" value="1"/>
</dbReference>
<comment type="pathway">
    <text evidence="2 7">Isoprenoid biosynthesis; isopentenyl diphosphate biosynthesis via DXP pathway; isopentenyl diphosphate from 1-deoxy-D-xylulose 5-phosphate: step 2/6.</text>
</comment>
<dbReference type="Pfam" id="PF01128">
    <property type="entry name" value="IspD"/>
    <property type="match status" value="1"/>
</dbReference>
<dbReference type="InterPro" id="IPR001228">
    <property type="entry name" value="IspD"/>
</dbReference>
<keyword evidence="4 7" id="KW-0808">Transferase</keyword>
<dbReference type="EC" id="2.7.7.60" evidence="7"/>
<feature type="site" description="Positions MEP for the nucleophilic attack" evidence="7">
    <location>
        <position position="183"/>
    </location>
</feature>
<dbReference type="GO" id="GO:0019288">
    <property type="term" value="P:isopentenyl diphosphate biosynthetic process, methylerythritol 4-phosphate pathway"/>
    <property type="evidence" value="ECO:0007669"/>
    <property type="project" value="UniProtKB-UniRule"/>
</dbReference>
<dbReference type="PROSITE" id="PS01295">
    <property type="entry name" value="ISPD"/>
    <property type="match status" value="1"/>
</dbReference>
<gene>
    <name evidence="8" type="primary">ispD5</name>
    <name evidence="7" type="synonym">ispD</name>
    <name evidence="8" type="ORF">HHT355_2256</name>
</gene>
<dbReference type="PANTHER" id="PTHR32125:SF4">
    <property type="entry name" value="2-C-METHYL-D-ERYTHRITOL 4-PHOSPHATE CYTIDYLYLTRANSFERASE, CHLOROPLASTIC"/>
    <property type="match status" value="1"/>
</dbReference>
<feature type="site" description="Transition state stabilizer" evidence="7">
    <location>
        <position position="45"/>
    </location>
</feature>
<evidence type="ECO:0000256" key="3">
    <source>
        <dbReference type="ARBA" id="ARBA00009789"/>
    </source>
</evidence>
<evidence type="ECO:0000256" key="2">
    <source>
        <dbReference type="ARBA" id="ARBA00004787"/>
    </source>
</evidence>
<keyword evidence="9" id="KW-1185">Reference proteome</keyword>
<dbReference type="InterPro" id="IPR050088">
    <property type="entry name" value="IspD/TarI_cytidylyltransf_bact"/>
</dbReference>
<evidence type="ECO:0000256" key="5">
    <source>
        <dbReference type="ARBA" id="ARBA00022695"/>
    </source>
</evidence>
<dbReference type="SUPFAM" id="SSF53448">
    <property type="entry name" value="Nucleotide-diphospho-sugar transferases"/>
    <property type="match status" value="1"/>
</dbReference>
<dbReference type="NCBIfam" id="TIGR00453">
    <property type="entry name" value="ispD"/>
    <property type="match status" value="1"/>
</dbReference>
<evidence type="ECO:0000313" key="9">
    <source>
        <dbReference type="Proteomes" id="UP000236497"/>
    </source>
</evidence>
<comment type="function">
    <text evidence="7">Catalyzes the formation of 4-diphosphocytidyl-2-C-methyl-D-erythritol from CTP and 2-C-methyl-D-erythritol 4-phosphate (MEP).</text>
</comment>
<accession>A0A0H5SK14</accession>
<feature type="site" description="Transition state stabilizer" evidence="7">
    <location>
        <position position="52"/>
    </location>
</feature>
<dbReference type="FunFam" id="3.90.550.10:FF:000003">
    <property type="entry name" value="2-C-methyl-D-erythritol 4-phosphate cytidylyltransferase"/>
    <property type="match status" value="1"/>
</dbReference>
<comment type="similarity">
    <text evidence="3 7">Belongs to the IspD/TarI cytidylyltransferase family. IspD subfamily.</text>
</comment>
<name>A0A0H5SK14_HERHM</name>
<keyword evidence="6 7" id="KW-0414">Isoprene biosynthesis</keyword>
<dbReference type="Gene3D" id="3.90.550.10">
    <property type="entry name" value="Spore Coat Polysaccharide Biosynthesis Protein SpsA, Chain A"/>
    <property type="match status" value="1"/>
</dbReference>
<feature type="site" description="Positions MEP for the nucleophilic attack" evidence="7">
    <location>
        <position position="244"/>
    </location>
</feature>
<protein>
    <recommendedName>
        <fullName evidence="7">2-C-methyl-D-erythritol 4-phosphate cytidylyltransferase</fullName>
        <ecNumber evidence="7">2.7.7.60</ecNumber>
    </recommendedName>
    <alternativeName>
        <fullName evidence="7">4-diphosphocytidyl-2C-methyl-D-erythritol synthase</fullName>
    </alternativeName>
    <alternativeName>
        <fullName evidence="7">MEP cytidylyltransferase</fullName>
        <shortName evidence="7">MCT</shortName>
    </alternativeName>
</protein>
<dbReference type="InterPro" id="IPR018294">
    <property type="entry name" value="ISPD_synthase_CS"/>
</dbReference>
<dbReference type="GO" id="GO:0050518">
    <property type="term" value="F:2-C-methyl-D-erythritol 4-phosphate cytidylyltransferase activity"/>
    <property type="evidence" value="ECO:0007669"/>
    <property type="project" value="UniProtKB-UniRule"/>
</dbReference>
<comment type="catalytic activity">
    <reaction evidence="1 7">
        <text>2-C-methyl-D-erythritol 4-phosphate + CTP + H(+) = 4-CDP-2-C-methyl-D-erythritol + diphosphate</text>
        <dbReference type="Rhea" id="RHEA:13429"/>
        <dbReference type="ChEBI" id="CHEBI:15378"/>
        <dbReference type="ChEBI" id="CHEBI:33019"/>
        <dbReference type="ChEBI" id="CHEBI:37563"/>
        <dbReference type="ChEBI" id="CHEBI:57823"/>
        <dbReference type="ChEBI" id="CHEBI:58262"/>
        <dbReference type="EC" id="2.7.7.60"/>
    </reaction>
</comment>
<dbReference type="Proteomes" id="UP000236497">
    <property type="component" value="Unassembled WGS sequence"/>
</dbReference>
<dbReference type="RefSeq" id="WP_242967663.1">
    <property type="nucleotide sequence ID" value="NZ_CVTD020000025.1"/>
</dbReference>
<evidence type="ECO:0000256" key="1">
    <source>
        <dbReference type="ARBA" id="ARBA00001282"/>
    </source>
</evidence>
<evidence type="ECO:0000256" key="7">
    <source>
        <dbReference type="HAMAP-Rule" id="MF_00108"/>
    </source>
</evidence>